<evidence type="ECO:0000259" key="4">
    <source>
        <dbReference type="Pfam" id="PF17853"/>
    </source>
</evidence>
<dbReference type="Proteomes" id="UP000002754">
    <property type="component" value="Unassembled WGS sequence"/>
</dbReference>
<dbReference type="EMBL" id="JALP01000062">
    <property type="protein sequence ID" value="THG91550.1"/>
    <property type="molecule type" value="Genomic_DNA"/>
</dbReference>
<reference evidence="5 7" key="1">
    <citation type="journal article" date="2014" name="Genome Announc.">
        <title>Draft Genome Sequence of Bacillus alcalophilus AV1934, a Classic Alkaliphile Isolated from Human Feces in 1934.</title>
        <authorList>
            <person name="Attie O."/>
            <person name="Jayaprakash A."/>
            <person name="Shah H."/>
            <person name="Paulsen I.T."/>
            <person name="Morino M."/>
            <person name="Takahashi Y."/>
            <person name="Narumi I."/>
            <person name="Sachidanandam R."/>
            <person name="Satoh K."/>
            <person name="Ito M."/>
            <person name="Krulwich T.A."/>
        </authorList>
    </citation>
    <scope>NUCLEOTIDE SEQUENCE [LARGE SCALE GENOMIC DNA]</scope>
    <source>
        <strain evidence="5 7">AV1934</strain>
    </source>
</reference>
<dbReference type="RefSeq" id="WP_003320835.1">
    <property type="nucleotide sequence ID" value="NZ_ALPT02000005.1"/>
</dbReference>
<name>A0A094WPU0_ALKAL</name>
<proteinExistence type="inferred from homology"/>
<dbReference type="InterPro" id="IPR051448">
    <property type="entry name" value="CdaR-like_regulators"/>
</dbReference>
<sequence>MKLMEILELATFKQSKIVAGEDGLKRHVQSVNLMDAPDIIHYLNKDQLLLTTAYSLQNQEELYTLVEQMAEKGCAGLGLKTKRYIEKIPDKILELANEFDFPIIELSLDYSLGEMLNEALGYILKEQTSDLHYALTIHREFTDIILSGGGFNAIVERLSQLLELPVVLLNDRLDIMTASATADKDSFFDVYWYVHELIHDKEYLSYQQLTLPHDKDEHLYENFILYPIIASTQQKGYLIILGGSPRQPSPFILAVEQSANVISFEFMKLYAIEQQERRIKHEFFTDLVDGAITTKEELLNRGKAFGLERFHQYVCIACKMDSDSTMQTTAFPLKEEKKLRLKRERTYELLESLLLNHYSECVLFTKGDLFTLIVGFDFYSETIEAQLIDILNNIQSDLQQMLDITLSFGISNNNENLLEIPGTFQEAVEALRSGFRENQQSFIKMYRTKELTEILKTIPIQKLKDYYLTALKELADPDDKEKEDLVLTLMTFLSNHCQISDTAKSMFVHRNTVIYRIKKCEEILGTNLKNPDETLKLRLALFVKPLIERYI</sequence>
<dbReference type="AlphaFoldDB" id="A0A094WPU0"/>
<organism evidence="5 7">
    <name type="scientific">Alkalihalobacillus alcalophilus ATCC 27647 = CGMCC 1.3604</name>
    <dbReference type="NCBI Taxonomy" id="1218173"/>
    <lineage>
        <taxon>Bacteria</taxon>
        <taxon>Bacillati</taxon>
        <taxon>Bacillota</taxon>
        <taxon>Bacilli</taxon>
        <taxon>Bacillales</taxon>
        <taxon>Bacillaceae</taxon>
        <taxon>Alkalihalobacillus</taxon>
    </lineage>
</organism>
<dbReference type="Proteomes" id="UP000297014">
    <property type="component" value="Unassembled WGS sequence"/>
</dbReference>
<accession>A0A094WPU0</accession>
<comment type="caution">
    <text evidence="5">The sequence shown here is derived from an EMBL/GenBank/DDBJ whole genome shotgun (WGS) entry which is preliminary data.</text>
</comment>
<dbReference type="EMBL" id="ALPT02000005">
    <property type="protein sequence ID" value="KGA98821.1"/>
    <property type="molecule type" value="Genomic_DNA"/>
</dbReference>
<dbReference type="Gene3D" id="1.10.10.2840">
    <property type="entry name" value="PucR C-terminal helix-turn-helix domain"/>
    <property type="match status" value="1"/>
</dbReference>
<evidence type="ECO:0000256" key="1">
    <source>
        <dbReference type="ARBA" id="ARBA00006754"/>
    </source>
</evidence>
<evidence type="ECO:0000313" key="6">
    <source>
        <dbReference type="EMBL" id="THG91550.1"/>
    </source>
</evidence>
<dbReference type="OrthoDB" id="142218at2"/>
<gene>
    <name evidence="6" type="ORF">AJ85_04230</name>
    <name evidence="5" type="ORF">BALCAV_0202655</name>
</gene>
<dbReference type="InterPro" id="IPR012914">
    <property type="entry name" value="PucR_dom"/>
</dbReference>
<dbReference type="PANTHER" id="PTHR33744">
    <property type="entry name" value="CARBOHYDRATE DIACID REGULATOR"/>
    <property type="match status" value="1"/>
</dbReference>
<reference evidence="6 8" key="2">
    <citation type="submission" date="2014-01" db="EMBL/GenBank/DDBJ databases">
        <title>Draft genome sequencing of Bacillus alcalophilus CGMCC 1.3604.</title>
        <authorList>
            <person name="Yang J."/>
            <person name="Diao L."/>
            <person name="Yang S."/>
        </authorList>
    </citation>
    <scope>NUCLEOTIDE SEQUENCE [LARGE SCALE GENOMIC DNA]</scope>
    <source>
        <strain evidence="6 8">CGMCC 1.3604</strain>
    </source>
</reference>
<feature type="domain" description="PucR C-terminal helix-turn-helix" evidence="3">
    <location>
        <begin position="485"/>
        <end position="541"/>
    </location>
</feature>
<dbReference type="InterPro" id="IPR041522">
    <property type="entry name" value="CdaR_GGDEF"/>
</dbReference>
<dbReference type="InterPro" id="IPR025736">
    <property type="entry name" value="PucR_C-HTH_dom"/>
</dbReference>
<dbReference type="Pfam" id="PF17853">
    <property type="entry name" value="GGDEF_2"/>
    <property type="match status" value="1"/>
</dbReference>
<dbReference type="Pfam" id="PF07905">
    <property type="entry name" value="PucR"/>
    <property type="match status" value="1"/>
</dbReference>
<comment type="similarity">
    <text evidence="1">Belongs to the CdaR family.</text>
</comment>
<dbReference type="eggNOG" id="COG2508">
    <property type="taxonomic scope" value="Bacteria"/>
</dbReference>
<evidence type="ECO:0000259" key="3">
    <source>
        <dbReference type="Pfam" id="PF13556"/>
    </source>
</evidence>
<evidence type="ECO:0000313" key="8">
    <source>
        <dbReference type="Proteomes" id="UP000297014"/>
    </source>
</evidence>
<evidence type="ECO:0000313" key="5">
    <source>
        <dbReference type="EMBL" id="KGA98821.1"/>
    </source>
</evidence>
<dbReference type="PANTHER" id="PTHR33744:SF1">
    <property type="entry name" value="DNA-BINDING TRANSCRIPTIONAL ACTIVATOR ADER"/>
    <property type="match status" value="1"/>
</dbReference>
<keyword evidence="7" id="KW-1185">Reference proteome</keyword>
<feature type="domain" description="Purine catabolism PurC-like" evidence="2">
    <location>
        <begin position="5"/>
        <end position="121"/>
    </location>
</feature>
<dbReference type="Pfam" id="PF13556">
    <property type="entry name" value="HTH_30"/>
    <property type="match status" value="1"/>
</dbReference>
<protein>
    <submittedName>
        <fullName evidence="5">PucR family transcriptional regulator</fullName>
    </submittedName>
</protein>
<evidence type="ECO:0000259" key="2">
    <source>
        <dbReference type="Pfam" id="PF07905"/>
    </source>
</evidence>
<feature type="domain" description="CdaR GGDEF-like" evidence="4">
    <location>
        <begin position="294"/>
        <end position="432"/>
    </location>
</feature>
<dbReference type="InterPro" id="IPR042070">
    <property type="entry name" value="PucR_C-HTH_sf"/>
</dbReference>
<evidence type="ECO:0000313" key="7">
    <source>
        <dbReference type="Proteomes" id="UP000002754"/>
    </source>
</evidence>
<dbReference type="STRING" id="1218173.BALCAV_0202655"/>